<keyword evidence="3" id="KW-1185">Reference proteome</keyword>
<protein>
    <submittedName>
        <fullName evidence="2">Uncharacterized protein</fullName>
    </submittedName>
</protein>
<accession>A0ABV9PNJ1</accession>
<evidence type="ECO:0000313" key="3">
    <source>
        <dbReference type="Proteomes" id="UP001595836"/>
    </source>
</evidence>
<gene>
    <name evidence="2" type="ORF">ACFO7U_04260</name>
</gene>
<proteinExistence type="predicted"/>
<keyword evidence="1" id="KW-1133">Transmembrane helix</keyword>
<feature type="transmembrane region" description="Helical" evidence="1">
    <location>
        <begin position="118"/>
        <end position="139"/>
    </location>
</feature>
<evidence type="ECO:0000313" key="2">
    <source>
        <dbReference type="EMBL" id="MFC4753994.1"/>
    </source>
</evidence>
<name>A0ABV9PNJ1_9ACTN</name>
<sequence>MVSTPETQQEDDAAPLEWRRHFYDRTDPAALVAAVLAGVGAAAALAWTVFNIRWSSTHPSVIVALAGVFILFCGVALAYVGRSGAIPARRGRVSVRDGNTHVSAGGDWTPWTAGGMAVLGFVMLGIGAITADRVGAIHISHHRQYPAFVALNIFLIVYIFWMLAKVPLGRRLEFSPHGLAGQNDSLVALIPWDSILEVHVHRGPSAMRPFGIGKRAEIVFTTTDEATIPEGPFRVGERAYPISLLNFDVDEDTLLNVIRAARSHPEVRQLLGREEGTFLFEGPPPEIREGMRRSHVWLPWERRINEALGVGARETARD</sequence>
<dbReference type="RefSeq" id="WP_344988729.1">
    <property type="nucleotide sequence ID" value="NZ_BAABCD010000006.1"/>
</dbReference>
<feature type="transmembrane region" description="Helical" evidence="1">
    <location>
        <begin position="145"/>
        <end position="164"/>
    </location>
</feature>
<comment type="caution">
    <text evidence="2">The sequence shown here is derived from an EMBL/GenBank/DDBJ whole genome shotgun (WGS) entry which is preliminary data.</text>
</comment>
<dbReference type="EMBL" id="JBHSHP010000009">
    <property type="protein sequence ID" value="MFC4753994.1"/>
    <property type="molecule type" value="Genomic_DNA"/>
</dbReference>
<keyword evidence="1" id="KW-0472">Membrane</keyword>
<dbReference type="Proteomes" id="UP001595836">
    <property type="component" value="Unassembled WGS sequence"/>
</dbReference>
<evidence type="ECO:0000256" key="1">
    <source>
        <dbReference type="SAM" id="Phobius"/>
    </source>
</evidence>
<organism evidence="2 3">
    <name type="scientific">Dietzia aurantiaca</name>
    <dbReference type="NCBI Taxonomy" id="983873"/>
    <lineage>
        <taxon>Bacteria</taxon>
        <taxon>Bacillati</taxon>
        <taxon>Actinomycetota</taxon>
        <taxon>Actinomycetes</taxon>
        <taxon>Mycobacteriales</taxon>
        <taxon>Dietziaceae</taxon>
        <taxon>Dietzia</taxon>
    </lineage>
</organism>
<reference evidence="3" key="1">
    <citation type="journal article" date="2019" name="Int. J. Syst. Evol. Microbiol.">
        <title>The Global Catalogue of Microorganisms (GCM) 10K type strain sequencing project: providing services to taxonomists for standard genome sequencing and annotation.</title>
        <authorList>
            <consortium name="The Broad Institute Genomics Platform"/>
            <consortium name="The Broad Institute Genome Sequencing Center for Infectious Disease"/>
            <person name="Wu L."/>
            <person name="Ma J."/>
        </authorList>
    </citation>
    <scope>NUCLEOTIDE SEQUENCE [LARGE SCALE GENOMIC DNA]</scope>
    <source>
        <strain evidence="3">JCM 11882</strain>
    </source>
</reference>
<feature type="transmembrane region" description="Helical" evidence="1">
    <location>
        <begin position="62"/>
        <end position="80"/>
    </location>
</feature>
<keyword evidence="1" id="KW-0812">Transmembrane</keyword>
<feature type="transmembrane region" description="Helical" evidence="1">
    <location>
        <begin position="29"/>
        <end position="50"/>
    </location>
</feature>